<sequence length="375" mass="45047">MYEHEMNKSLYSKDLKPAFSSYKKAIVFESSELFVPYLHVVLLSLLDHVCHGNKYDIIILTHEIDIHDCENLIQLVSKFDNVRLRFFDPTGIVESYIKKSRYKYLDINYYRMALPWILSEYEIVLNLGADIVINKDVNLLLECEEVKNRYLAGVTDLGYLGRLNLDIPIKELDLSAPEGYVNADVLVINLKKIRQDFSKETVMNIWQKYRFRCAEQDAFNVLFDGKIHYLNLRWNLFPERMSSVEHIMLNKPERIKQWREALKEPFIIHYAAYPKPWDYPNVGFGNVWWQYARKSVYYEEIVRRMCLASVKSEYFRKQIWIRRWGDVFFPRGTKRRKVLNLIFPKQSKQRELVKKIYYTFFSNPNKEWNKKFGKY</sequence>
<dbReference type="KEGG" id="meg:DKB62_11245"/>
<dbReference type="PANTHER" id="PTHR13778:SF47">
    <property type="entry name" value="LIPOPOLYSACCHARIDE 1,3-GALACTOSYLTRANSFERASE"/>
    <property type="match status" value="1"/>
</dbReference>
<dbReference type="SUPFAM" id="SSF53448">
    <property type="entry name" value="Nucleotide-diphospho-sugar transferases"/>
    <property type="match status" value="1"/>
</dbReference>
<dbReference type="RefSeq" id="WP_107196807.1">
    <property type="nucleotide sequence ID" value="NZ_CP029462.1"/>
</dbReference>
<dbReference type="OrthoDB" id="9798746at2"/>
<dbReference type="InterPro" id="IPR050748">
    <property type="entry name" value="Glycosyltrans_8_dom-fam"/>
</dbReference>
<dbReference type="InterPro" id="IPR029044">
    <property type="entry name" value="Nucleotide-diphossugar_trans"/>
</dbReference>
<dbReference type="InterPro" id="IPR002495">
    <property type="entry name" value="Glyco_trans_8"/>
</dbReference>
<keyword evidence="1" id="KW-0328">Glycosyltransferase</keyword>
<dbReference type="Gene3D" id="3.90.550.10">
    <property type="entry name" value="Spore Coat Polysaccharide Biosynthesis Protein SpsA, Chain A"/>
    <property type="match status" value="1"/>
</dbReference>
<evidence type="ECO:0000256" key="1">
    <source>
        <dbReference type="ARBA" id="ARBA00022676"/>
    </source>
</evidence>
<evidence type="ECO:0000256" key="3">
    <source>
        <dbReference type="ARBA" id="ARBA00022723"/>
    </source>
</evidence>
<evidence type="ECO:0000313" key="4">
    <source>
        <dbReference type="EMBL" id="AXL22086.1"/>
    </source>
</evidence>
<evidence type="ECO:0008006" key="6">
    <source>
        <dbReference type="Google" id="ProtNLM"/>
    </source>
</evidence>
<keyword evidence="5" id="KW-1185">Reference proteome</keyword>
<dbReference type="AlphaFoldDB" id="A0A346B1U3"/>
<dbReference type="GO" id="GO:0016757">
    <property type="term" value="F:glycosyltransferase activity"/>
    <property type="evidence" value="ECO:0007669"/>
    <property type="project" value="UniProtKB-KW"/>
</dbReference>
<gene>
    <name evidence="4" type="ORF">DKB62_11245</name>
</gene>
<dbReference type="GO" id="GO:0046872">
    <property type="term" value="F:metal ion binding"/>
    <property type="evidence" value="ECO:0007669"/>
    <property type="project" value="UniProtKB-KW"/>
</dbReference>
<dbReference type="Pfam" id="PF01501">
    <property type="entry name" value="Glyco_transf_8"/>
    <property type="match status" value="1"/>
</dbReference>
<dbReference type="EMBL" id="CP029462">
    <property type="protein sequence ID" value="AXL22086.1"/>
    <property type="molecule type" value="Genomic_DNA"/>
</dbReference>
<proteinExistence type="predicted"/>
<keyword evidence="3" id="KW-0479">Metal-binding</keyword>
<evidence type="ECO:0000313" key="5">
    <source>
        <dbReference type="Proteomes" id="UP000254337"/>
    </source>
</evidence>
<reference evidence="4 5" key="1">
    <citation type="submission" date="2018-05" db="EMBL/GenBank/DDBJ databases">
        <title>Complete genome sequence of Megasphaera sp. AJH120T, isolated from the ceca of a chicken.</title>
        <authorList>
            <person name="Maki J."/>
            <person name="Looft T."/>
        </authorList>
    </citation>
    <scope>NUCLEOTIDE SEQUENCE [LARGE SCALE GENOMIC DNA]</scope>
    <source>
        <strain evidence="4 5">AJH120</strain>
    </source>
</reference>
<name>A0A346B1U3_9FIRM</name>
<organism evidence="4 5">
    <name type="scientific">Megasphaera stantonii</name>
    <dbReference type="NCBI Taxonomy" id="2144175"/>
    <lineage>
        <taxon>Bacteria</taxon>
        <taxon>Bacillati</taxon>
        <taxon>Bacillota</taxon>
        <taxon>Negativicutes</taxon>
        <taxon>Veillonellales</taxon>
        <taxon>Veillonellaceae</taxon>
        <taxon>Megasphaera</taxon>
    </lineage>
</organism>
<dbReference type="PANTHER" id="PTHR13778">
    <property type="entry name" value="GLYCOSYLTRANSFERASE 8 DOMAIN-CONTAINING PROTEIN"/>
    <property type="match status" value="1"/>
</dbReference>
<dbReference type="Proteomes" id="UP000254337">
    <property type="component" value="Chromosome"/>
</dbReference>
<protein>
    <recommendedName>
        <fullName evidence="6">Glycosyltransferase family 8 protein</fullName>
    </recommendedName>
</protein>
<keyword evidence="2" id="KW-0808">Transferase</keyword>
<accession>A0A346B1U3</accession>
<evidence type="ECO:0000256" key="2">
    <source>
        <dbReference type="ARBA" id="ARBA00022679"/>
    </source>
</evidence>